<dbReference type="GO" id="GO:0003677">
    <property type="term" value="F:DNA binding"/>
    <property type="evidence" value="ECO:0007669"/>
    <property type="project" value="UniProtKB-KW"/>
</dbReference>
<dbReference type="InterPro" id="IPR036388">
    <property type="entry name" value="WH-like_DNA-bd_sf"/>
</dbReference>
<dbReference type="InterPro" id="IPR009057">
    <property type="entry name" value="Homeodomain-like_sf"/>
</dbReference>
<dbReference type="PROSITE" id="PS51071">
    <property type="entry name" value="HTH_RPIR"/>
    <property type="match status" value="1"/>
</dbReference>
<evidence type="ECO:0000313" key="7">
    <source>
        <dbReference type="Proteomes" id="UP000287101"/>
    </source>
</evidence>
<organism evidence="6 7">
    <name type="scientific">Vagococcus fessus</name>
    <dbReference type="NCBI Taxonomy" id="120370"/>
    <lineage>
        <taxon>Bacteria</taxon>
        <taxon>Bacillati</taxon>
        <taxon>Bacillota</taxon>
        <taxon>Bacilli</taxon>
        <taxon>Lactobacillales</taxon>
        <taxon>Enterococcaceae</taxon>
        <taxon>Vagococcus</taxon>
    </lineage>
</organism>
<evidence type="ECO:0000256" key="1">
    <source>
        <dbReference type="ARBA" id="ARBA00023015"/>
    </source>
</evidence>
<dbReference type="Gene3D" id="3.40.50.10490">
    <property type="entry name" value="Glucose-6-phosphate isomerase like protein, domain 1"/>
    <property type="match status" value="1"/>
</dbReference>
<keyword evidence="7" id="KW-1185">Reference proteome</keyword>
<evidence type="ECO:0000256" key="3">
    <source>
        <dbReference type="ARBA" id="ARBA00023163"/>
    </source>
</evidence>
<evidence type="ECO:0000256" key="2">
    <source>
        <dbReference type="ARBA" id="ARBA00023125"/>
    </source>
</evidence>
<dbReference type="RefSeq" id="WP_126831546.1">
    <property type="nucleotide sequence ID" value="NZ_CBCRYB010000001.1"/>
</dbReference>
<dbReference type="Pfam" id="PF01380">
    <property type="entry name" value="SIS"/>
    <property type="match status" value="1"/>
</dbReference>
<dbReference type="InterPro" id="IPR000281">
    <property type="entry name" value="HTH_RpiR"/>
</dbReference>
<dbReference type="Proteomes" id="UP000287101">
    <property type="component" value="Unassembled WGS sequence"/>
</dbReference>
<dbReference type="PANTHER" id="PTHR30514:SF21">
    <property type="entry name" value="RPIR-FAMILY TRANSCRIPTIONAL REGULATOR"/>
    <property type="match status" value="1"/>
</dbReference>
<keyword evidence="1" id="KW-0805">Transcription regulation</keyword>
<accession>A0A430A899</accession>
<dbReference type="InterPro" id="IPR046348">
    <property type="entry name" value="SIS_dom_sf"/>
</dbReference>
<dbReference type="AlphaFoldDB" id="A0A430A899"/>
<dbReference type="GO" id="GO:1901135">
    <property type="term" value="P:carbohydrate derivative metabolic process"/>
    <property type="evidence" value="ECO:0007669"/>
    <property type="project" value="InterPro"/>
</dbReference>
<dbReference type="GO" id="GO:0003700">
    <property type="term" value="F:DNA-binding transcription factor activity"/>
    <property type="evidence" value="ECO:0007669"/>
    <property type="project" value="InterPro"/>
</dbReference>
<evidence type="ECO:0000259" key="4">
    <source>
        <dbReference type="PROSITE" id="PS51071"/>
    </source>
</evidence>
<dbReference type="InterPro" id="IPR035472">
    <property type="entry name" value="RpiR-like_SIS"/>
</dbReference>
<name>A0A430A899_9ENTE</name>
<feature type="domain" description="SIS" evidence="5">
    <location>
        <begin position="111"/>
        <end position="249"/>
    </location>
</feature>
<dbReference type="PANTHER" id="PTHR30514">
    <property type="entry name" value="GLUCOKINASE"/>
    <property type="match status" value="1"/>
</dbReference>
<dbReference type="InterPro" id="IPR047640">
    <property type="entry name" value="RpiR-like"/>
</dbReference>
<sequence>MPSLNARIHENYGLYTTSEKKIADALLQSPEIVKSLSIQELSDYCKVSTATITRFSHKNNYQGFTDLRLSIPNSVNQSSSAGGVVDKVISYYKQNIQHSVELIDPQKIEQLTLDIKTKKTIYIWGLGSSGRTASEFEQTLLRMGLLVKSVTDPHMLLVAATQITEDDLVIIISISGTSHEIIHAKSLLNKDCTTVTLSSNPNSQLAKEANYQLIISDIRLNNKYFVNFQLSLIFLIDCIAESLLTDETLLASFDKTVALLTNKDYLND</sequence>
<dbReference type="SUPFAM" id="SSF53697">
    <property type="entry name" value="SIS domain"/>
    <property type="match status" value="1"/>
</dbReference>
<gene>
    <name evidence="6" type="ORF">CBF31_06385</name>
</gene>
<keyword evidence="2" id="KW-0238">DNA-binding</keyword>
<feature type="domain" description="HTH rpiR-type" evidence="4">
    <location>
        <begin position="2"/>
        <end position="78"/>
    </location>
</feature>
<evidence type="ECO:0000259" key="5">
    <source>
        <dbReference type="PROSITE" id="PS51464"/>
    </source>
</evidence>
<dbReference type="OrthoDB" id="1648815at2"/>
<dbReference type="InterPro" id="IPR001347">
    <property type="entry name" value="SIS_dom"/>
</dbReference>
<keyword evidence="3" id="KW-0804">Transcription</keyword>
<comment type="caution">
    <text evidence="6">The sequence shown here is derived from an EMBL/GenBank/DDBJ whole genome shotgun (WGS) entry which is preliminary data.</text>
</comment>
<proteinExistence type="predicted"/>
<evidence type="ECO:0000313" key="6">
    <source>
        <dbReference type="EMBL" id="RSU03338.1"/>
    </source>
</evidence>
<protein>
    <recommendedName>
        <fullName evidence="8">RpiR family transcriptional regulator</fullName>
    </recommendedName>
</protein>
<evidence type="ECO:0008006" key="8">
    <source>
        <dbReference type="Google" id="ProtNLM"/>
    </source>
</evidence>
<dbReference type="SUPFAM" id="SSF46689">
    <property type="entry name" value="Homeodomain-like"/>
    <property type="match status" value="1"/>
</dbReference>
<dbReference type="PROSITE" id="PS51464">
    <property type="entry name" value="SIS"/>
    <property type="match status" value="1"/>
</dbReference>
<dbReference type="CDD" id="cd05013">
    <property type="entry name" value="SIS_RpiR"/>
    <property type="match status" value="1"/>
</dbReference>
<dbReference type="EMBL" id="NGJY01000002">
    <property type="protein sequence ID" value="RSU03338.1"/>
    <property type="molecule type" value="Genomic_DNA"/>
</dbReference>
<dbReference type="Gene3D" id="1.10.10.10">
    <property type="entry name" value="Winged helix-like DNA-binding domain superfamily/Winged helix DNA-binding domain"/>
    <property type="match status" value="1"/>
</dbReference>
<dbReference type="Pfam" id="PF01418">
    <property type="entry name" value="HTH_6"/>
    <property type="match status" value="1"/>
</dbReference>
<reference evidence="6 7" key="1">
    <citation type="submission" date="2017-05" db="EMBL/GenBank/DDBJ databases">
        <title>Vagococcus spp. assemblies.</title>
        <authorList>
            <person name="Gulvik C.A."/>
        </authorList>
    </citation>
    <scope>NUCLEOTIDE SEQUENCE [LARGE SCALE GENOMIC DNA]</scope>
    <source>
        <strain evidence="6 7">CCUG 41755</strain>
    </source>
</reference>
<dbReference type="GO" id="GO:0097367">
    <property type="term" value="F:carbohydrate derivative binding"/>
    <property type="evidence" value="ECO:0007669"/>
    <property type="project" value="InterPro"/>
</dbReference>